<reference evidence="1 2" key="1">
    <citation type="submission" date="2022-06" db="EMBL/GenBank/DDBJ databases">
        <title>Halomicroarcula sp. a new haloarchaeum isolate from saline soil.</title>
        <authorList>
            <person name="Strakova D."/>
            <person name="Galisteo C."/>
            <person name="Sanchez-Porro C."/>
            <person name="Ventosa A."/>
        </authorList>
    </citation>
    <scope>NUCLEOTIDE SEQUENCE [LARGE SCALE GENOMIC DNA]</scope>
    <source>
        <strain evidence="1 2">S3CR25-11</strain>
    </source>
</reference>
<dbReference type="Proteomes" id="UP001268864">
    <property type="component" value="Unassembled WGS sequence"/>
</dbReference>
<evidence type="ECO:0000313" key="1">
    <source>
        <dbReference type="EMBL" id="MDS0281993.1"/>
    </source>
</evidence>
<evidence type="ECO:0000313" key="2">
    <source>
        <dbReference type="Proteomes" id="UP001268864"/>
    </source>
</evidence>
<dbReference type="EMBL" id="JAMQOS010000002">
    <property type="protein sequence ID" value="MDS0281993.1"/>
    <property type="molecule type" value="Genomic_DNA"/>
</dbReference>
<proteinExistence type="predicted"/>
<dbReference type="RefSeq" id="WP_310899827.1">
    <property type="nucleotide sequence ID" value="NZ_JAMQOS010000002.1"/>
</dbReference>
<dbReference type="InterPro" id="IPR002774">
    <property type="entry name" value="Flagellin_arc-type"/>
</dbReference>
<comment type="caution">
    <text evidence="1">The sequence shown here is derived from an EMBL/GenBank/DDBJ whole genome shotgun (WGS) entry which is preliminary data.</text>
</comment>
<accession>A0ABU2FMM2</accession>
<keyword evidence="1" id="KW-0282">Flagellum</keyword>
<dbReference type="PANTHER" id="PTHR42200">
    <property type="entry name" value="ARCHAEAL FLAGELLA-RELATED PROTEIN F-RELATED"/>
    <property type="match status" value="1"/>
</dbReference>
<dbReference type="PANTHER" id="PTHR42200:SF2">
    <property type="entry name" value="ARCHAEAL FLAGELLA-RELATED PROTEIN F"/>
    <property type="match status" value="1"/>
</dbReference>
<gene>
    <name evidence="1" type="ORF">NDI86_07635</name>
</gene>
<sequence length="142" mass="15022">MGFSVSGSAALIFVAAFIGFGMFYSAAANSTELVNDAREDRSDRQLERTNTEIDVTDVTYNAIAQYVNLTVENTGATELTVSDVDVLVDNSYQTGYRTAVEGDTATDLWLPGETLTINVTVGGTPSRVKLVTGPGVAATEVV</sequence>
<dbReference type="Pfam" id="PF01917">
    <property type="entry name" value="Flagellin_arch-type"/>
    <property type="match status" value="1"/>
</dbReference>
<protein>
    <submittedName>
        <fullName evidence="1">Flagellin</fullName>
    </submittedName>
</protein>
<keyword evidence="1" id="KW-0969">Cilium</keyword>
<keyword evidence="2" id="KW-1185">Reference proteome</keyword>
<name>A0ABU2FMM2_9EURY</name>
<organism evidence="1 2">
    <name type="scientific">Haloarcula onubensis</name>
    <dbReference type="NCBI Taxonomy" id="2950539"/>
    <lineage>
        <taxon>Archaea</taxon>
        <taxon>Methanobacteriati</taxon>
        <taxon>Methanobacteriota</taxon>
        <taxon>Stenosarchaea group</taxon>
        <taxon>Halobacteria</taxon>
        <taxon>Halobacteriales</taxon>
        <taxon>Haloarculaceae</taxon>
        <taxon>Haloarcula</taxon>
    </lineage>
</organism>
<keyword evidence="1" id="KW-0966">Cell projection</keyword>